<proteinExistence type="predicted"/>
<accession>A0ABM6U7I1</accession>
<protein>
    <submittedName>
        <fullName evidence="6">Zinc transporter ZupT</fullName>
    </submittedName>
</protein>
<reference evidence="7" key="1">
    <citation type="journal article" date="2018" name="MSphere">
        <title>Fusobacterium Genomics Using MinION and Illumina Sequencing Enables Genome Completion and Correction.</title>
        <authorList>
            <person name="Todd S.M."/>
            <person name="Settlage R.E."/>
            <person name="Lahmers K.K."/>
            <person name="Slade D.J."/>
        </authorList>
    </citation>
    <scope>NUCLEOTIDE SEQUENCE [LARGE SCALE GENOMIC DNA]</scope>
    <source>
        <strain evidence="7">ATCC 27725</strain>
    </source>
</reference>
<evidence type="ECO:0000256" key="3">
    <source>
        <dbReference type="ARBA" id="ARBA00022989"/>
    </source>
</evidence>
<dbReference type="InterPro" id="IPR003689">
    <property type="entry name" value="ZIP"/>
</dbReference>
<dbReference type="GeneID" id="77469180"/>
<feature type="transmembrane region" description="Helical" evidence="5">
    <location>
        <begin position="6"/>
        <end position="31"/>
    </location>
</feature>
<evidence type="ECO:0000256" key="1">
    <source>
        <dbReference type="ARBA" id="ARBA00004141"/>
    </source>
</evidence>
<name>A0ABM6U7I1_FUSVA</name>
<evidence type="ECO:0000313" key="7">
    <source>
        <dbReference type="Proteomes" id="UP000241238"/>
    </source>
</evidence>
<dbReference type="PANTHER" id="PTHR11040">
    <property type="entry name" value="ZINC/IRON TRANSPORTER"/>
    <property type="match status" value="1"/>
</dbReference>
<comment type="subcellular location">
    <subcellularLocation>
        <location evidence="1">Membrane</location>
        <topology evidence="1">Multi-pass membrane protein</topology>
    </subcellularLocation>
</comment>
<feature type="transmembrane region" description="Helical" evidence="5">
    <location>
        <begin position="237"/>
        <end position="255"/>
    </location>
</feature>
<dbReference type="EMBL" id="CP028103">
    <property type="protein sequence ID" value="AVQ32344.1"/>
    <property type="molecule type" value="Genomic_DNA"/>
</dbReference>
<feature type="transmembrane region" description="Helical" evidence="5">
    <location>
        <begin position="110"/>
        <end position="126"/>
    </location>
</feature>
<keyword evidence="3 5" id="KW-1133">Transmembrane helix</keyword>
<feature type="transmembrane region" description="Helical" evidence="5">
    <location>
        <begin position="76"/>
        <end position="98"/>
    </location>
</feature>
<feature type="transmembrane region" description="Helical" evidence="5">
    <location>
        <begin position="208"/>
        <end position="225"/>
    </location>
</feature>
<evidence type="ECO:0000256" key="5">
    <source>
        <dbReference type="SAM" id="Phobius"/>
    </source>
</evidence>
<feature type="transmembrane region" description="Helical" evidence="5">
    <location>
        <begin position="38"/>
        <end position="56"/>
    </location>
</feature>
<feature type="transmembrane region" description="Helical" evidence="5">
    <location>
        <begin position="175"/>
        <end position="196"/>
    </location>
</feature>
<sequence>MIGTGNVMIAFILTLLAGLAMGVGSIISFVGKKTNKKFLSASLGFASGVMIYVAFVEIFMESRETLVEIYNGSRGLWLAVILFFAGMIFMIITEKFCLKENEEENEEKSVYRMGVMTAIAIGIHNFPEGMAIFASVLKTPALGFSVATAIAIHNISVGIAVSAPIYYATGSRKKAFAFSLISGLVEPLGALVGYVLLKNYLNEKVFGMLLATVAGIMVYIALDELLPSAQNDGNHHIATYSMILGMIVMAISLMII</sequence>
<keyword evidence="7" id="KW-1185">Reference proteome</keyword>
<keyword evidence="2 5" id="KW-0812">Transmembrane</keyword>
<keyword evidence="4 5" id="KW-0472">Membrane</keyword>
<evidence type="ECO:0000256" key="2">
    <source>
        <dbReference type="ARBA" id="ARBA00022692"/>
    </source>
</evidence>
<feature type="transmembrane region" description="Helical" evidence="5">
    <location>
        <begin position="146"/>
        <end position="168"/>
    </location>
</feature>
<dbReference type="Pfam" id="PF02535">
    <property type="entry name" value="Zip"/>
    <property type="match status" value="1"/>
</dbReference>
<dbReference type="NCBIfam" id="NF003243">
    <property type="entry name" value="PRK04201.1"/>
    <property type="match status" value="1"/>
</dbReference>
<dbReference type="Proteomes" id="UP000241238">
    <property type="component" value="Chromosome"/>
</dbReference>
<dbReference type="RefSeq" id="WP_005951577.1">
    <property type="nucleotide sequence ID" value="NZ_CP028103.1"/>
</dbReference>
<evidence type="ECO:0000313" key="6">
    <source>
        <dbReference type="EMBL" id="AVQ32344.1"/>
    </source>
</evidence>
<organism evidence="6 7">
    <name type="scientific">Fusobacterium varium ATCC 27725</name>
    <dbReference type="NCBI Taxonomy" id="469618"/>
    <lineage>
        <taxon>Bacteria</taxon>
        <taxon>Fusobacteriati</taxon>
        <taxon>Fusobacteriota</taxon>
        <taxon>Fusobacteriia</taxon>
        <taxon>Fusobacteriales</taxon>
        <taxon>Fusobacteriaceae</taxon>
        <taxon>Fusobacterium</taxon>
    </lineage>
</organism>
<evidence type="ECO:0000256" key="4">
    <source>
        <dbReference type="ARBA" id="ARBA00023136"/>
    </source>
</evidence>
<gene>
    <name evidence="6" type="ORF">C4N18_14330</name>
</gene>
<dbReference type="PANTHER" id="PTHR11040:SF205">
    <property type="entry name" value="ZINC TRANSPORTER ZUPT"/>
    <property type="match status" value="1"/>
</dbReference>